<feature type="transmembrane region" description="Helical" evidence="15">
    <location>
        <begin position="231"/>
        <end position="259"/>
    </location>
</feature>
<accession>A0AAN6Y365</accession>
<dbReference type="InterPro" id="IPR049326">
    <property type="entry name" value="Rhodopsin_dom_fungi"/>
</dbReference>
<keyword evidence="8" id="KW-0732">Signal</keyword>
<reference evidence="17" key="2">
    <citation type="submission" date="2023-05" db="EMBL/GenBank/DDBJ databases">
        <authorList>
            <consortium name="Lawrence Berkeley National Laboratory"/>
            <person name="Steindorff A."/>
            <person name="Hensen N."/>
            <person name="Bonometti L."/>
            <person name="Westerberg I."/>
            <person name="Brannstrom I.O."/>
            <person name="Guillou S."/>
            <person name="Cros-Aarteil S."/>
            <person name="Calhoun S."/>
            <person name="Haridas S."/>
            <person name="Kuo A."/>
            <person name="Mondo S."/>
            <person name="Pangilinan J."/>
            <person name="Riley R."/>
            <person name="Labutti K."/>
            <person name="Andreopoulos B."/>
            <person name="Lipzen A."/>
            <person name="Chen C."/>
            <person name="Yanf M."/>
            <person name="Daum C."/>
            <person name="Ng V."/>
            <person name="Clum A."/>
            <person name="Ohm R."/>
            <person name="Martin F."/>
            <person name="Silar P."/>
            <person name="Natvig D."/>
            <person name="Lalanne C."/>
            <person name="Gautier V."/>
            <person name="Ament-Velasquez S.L."/>
            <person name="Kruys A."/>
            <person name="Hutchinson M.I."/>
            <person name="Powell A.J."/>
            <person name="Barry K."/>
            <person name="Miller A.N."/>
            <person name="Grigoriev I.V."/>
            <person name="Debuchy R."/>
            <person name="Gladieux P."/>
            <person name="Thoren M.H."/>
            <person name="Johannesson H."/>
        </authorList>
    </citation>
    <scope>NUCLEOTIDE SEQUENCE</scope>
    <source>
        <strain evidence="17">PSN293</strain>
    </source>
</reference>
<comment type="subcellular location">
    <subcellularLocation>
        <location evidence="2">Membrane</location>
        <topology evidence="2">Lipid-anchor</topology>
        <topology evidence="2">GPI-anchor</topology>
    </subcellularLocation>
    <subcellularLocation>
        <location evidence="1">Membrane</location>
        <topology evidence="1">Multi-pass membrane protein</topology>
    </subcellularLocation>
    <subcellularLocation>
        <location evidence="3">Secreted</location>
    </subcellularLocation>
</comment>
<evidence type="ECO:0000256" key="12">
    <source>
        <dbReference type="ARBA" id="ARBA00023288"/>
    </source>
</evidence>
<evidence type="ECO:0000313" key="17">
    <source>
        <dbReference type="EMBL" id="KAK4211361.1"/>
    </source>
</evidence>
<dbReference type="InterPro" id="IPR008427">
    <property type="entry name" value="Extracellular_membr_CFEM_dom"/>
</dbReference>
<evidence type="ECO:0000256" key="2">
    <source>
        <dbReference type="ARBA" id="ARBA00004589"/>
    </source>
</evidence>
<feature type="transmembrane region" description="Helical" evidence="15">
    <location>
        <begin position="9"/>
        <end position="27"/>
    </location>
</feature>
<keyword evidence="11 14" id="KW-1015">Disulfide bond</keyword>
<keyword evidence="6" id="KW-0325">Glycoprotein</keyword>
<evidence type="ECO:0000256" key="6">
    <source>
        <dbReference type="ARBA" id="ARBA00022622"/>
    </source>
</evidence>
<dbReference type="Pfam" id="PF20684">
    <property type="entry name" value="Fung_rhodopsin"/>
    <property type="match status" value="1"/>
</dbReference>
<dbReference type="PANTHER" id="PTHR33048:SF143">
    <property type="entry name" value="EXTRACELLULAR MEMBRANE PROTEIN CFEM DOMAIN-CONTAINING PROTEIN-RELATED"/>
    <property type="match status" value="1"/>
</dbReference>
<dbReference type="GO" id="GO:0098552">
    <property type="term" value="C:side of membrane"/>
    <property type="evidence" value="ECO:0007669"/>
    <property type="project" value="UniProtKB-KW"/>
</dbReference>
<evidence type="ECO:0000256" key="3">
    <source>
        <dbReference type="ARBA" id="ARBA00004613"/>
    </source>
</evidence>
<evidence type="ECO:0000256" key="10">
    <source>
        <dbReference type="ARBA" id="ARBA00023136"/>
    </source>
</evidence>
<protein>
    <recommendedName>
        <fullName evidence="16">CFEM domain-containing protein</fullName>
    </recommendedName>
</protein>
<gene>
    <name evidence="17" type="ORF">QBC37DRAFT_14380</name>
</gene>
<dbReference type="PANTHER" id="PTHR33048">
    <property type="entry name" value="PTH11-LIKE INTEGRAL MEMBRANE PROTEIN (AFU_ORTHOLOGUE AFUA_5G11245)"/>
    <property type="match status" value="1"/>
</dbReference>
<feature type="domain" description="CFEM" evidence="16">
    <location>
        <begin position="22"/>
        <end position="134"/>
    </location>
</feature>
<feature type="transmembrane region" description="Helical" evidence="15">
    <location>
        <begin position="117"/>
        <end position="138"/>
    </location>
</feature>
<keyword evidence="5" id="KW-0964">Secreted</keyword>
<evidence type="ECO:0000256" key="15">
    <source>
        <dbReference type="SAM" id="Phobius"/>
    </source>
</evidence>
<evidence type="ECO:0000256" key="9">
    <source>
        <dbReference type="ARBA" id="ARBA00022989"/>
    </source>
</evidence>
<evidence type="ECO:0000256" key="14">
    <source>
        <dbReference type="PROSITE-ProRule" id="PRU01356"/>
    </source>
</evidence>
<evidence type="ECO:0000256" key="1">
    <source>
        <dbReference type="ARBA" id="ARBA00004141"/>
    </source>
</evidence>
<keyword evidence="6" id="KW-0336">GPI-anchor</keyword>
<feature type="transmembrane region" description="Helical" evidence="15">
    <location>
        <begin position="313"/>
        <end position="335"/>
    </location>
</feature>
<feature type="transmembrane region" description="Helical" evidence="15">
    <location>
        <begin position="279"/>
        <end position="301"/>
    </location>
</feature>
<dbReference type="SMART" id="SM00747">
    <property type="entry name" value="CFEM"/>
    <property type="match status" value="1"/>
</dbReference>
<evidence type="ECO:0000256" key="4">
    <source>
        <dbReference type="ARBA" id="ARBA00010031"/>
    </source>
</evidence>
<dbReference type="AlphaFoldDB" id="A0AAN6Y365"/>
<sequence>MGPLRNQHAGVLKFVLLLLLIAVHIIAESTSTLEEEHTSHPYALEGLPDCAVKCVIGSAEKSGCSLIKGVDCLCLGGQLDTHVETCLKTECLEPDQEETERLAAGLCAAPITADDEIVPIFAVFITLTLVAVSLRVVARVLTKAYFWWDDLFNLFALGGCMAFTTITIMQVDYGFGMDVSWVKHKNIALVLQLFYFEIVLYTMTRFFIRASIILFYLRVFPAQLETNIRPWIIGTMVFNIAYEVAYLFAGLLLCRPISYFWTRWPGPAADDGHCGDLTALAWAAAGTGIAFDFWLLGLPIWQLVSLHAHWKQKALGCIMVAVGVSVVVISMIRLQTIHEFSRVGNPTKDIMGACLWSGIELDVGVICPCLFSWRLLLRRWWPRLVAITDRRGSRSDTAGTRSPVGGFIMRRRSTLTSLLSMSRKGSGKWSGDCYHGRGNIIKTTEVGVDVETVSPTTVATYGAGGGSISSVSSVNPSDGESIHQALHHASNVHDRMNGTGRVHIDETSLV</sequence>
<dbReference type="Pfam" id="PF05730">
    <property type="entry name" value="CFEM"/>
    <property type="match status" value="1"/>
</dbReference>
<keyword evidence="18" id="KW-1185">Reference proteome</keyword>
<dbReference type="Proteomes" id="UP001301769">
    <property type="component" value="Unassembled WGS sequence"/>
</dbReference>
<evidence type="ECO:0000256" key="13">
    <source>
        <dbReference type="ARBA" id="ARBA00038359"/>
    </source>
</evidence>
<keyword evidence="7 15" id="KW-0812">Transmembrane</keyword>
<keyword evidence="12" id="KW-0449">Lipoprotein</keyword>
<proteinExistence type="inferred from homology"/>
<feature type="transmembrane region" description="Helical" evidence="15">
    <location>
        <begin position="193"/>
        <end position="219"/>
    </location>
</feature>
<evidence type="ECO:0000256" key="8">
    <source>
        <dbReference type="ARBA" id="ARBA00022729"/>
    </source>
</evidence>
<comment type="similarity">
    <text evidence="4">Belongs to the RBT5 family.</text>
</comment>
<feature type="transmembrane region" description="Helical" evidence="15">
    <location>
        <begin position="150"/>
        <end position="173"/>
    </location>
</feature>
<name>A0AAN6Y365_9PEZI</name>
<keyword evidence="10 15" id="KW-0472">Membrane</keyword>
<evidence type="ECO:0000313" key="18">
    <source>
        <dbReference type="Proteomes" id="UP001301769"/>
    </source>
</evidence>
<organism evidence="17 18">
    <name type="scientific">Rhypophila decipiens</name>
    <dbReference type="NCBI Taxonomy" id="261697"/>
    <lineage>
        <taxon>Eukaryota</taxon>
        <taxon>Fungi</taxon>
        <taxon>Dikarya</taxon>
        <taxon>Ascomycota</taxon>
        <taxon>Pezizomycotina</taxon>
        <taxon>Sordariomycetes</taxon>
        <taxon>Sordariomycetidae</taxon>
        <taxon>Sordariales</taxon>
        <taxon>Naviculisporaceae</taxon>
        <taxon>Rhypophila</taxon>
    </lineage>
</organism>
<comment type="similarity">
    <text evidence="13">Belongs to the SAT4 family.</text>
</comment>
<dbReference type="PROSITE" id="PS52012">
    <property type="entry name" value="CFEM"/>
    <property type="match status" value="1"/>
</dbReference>
<comment type="caution">
    <text evidence="14">Lacks conserved residue(s) required for the propagation of feature annotation.</text>
</comment>
<dbReference type="EMBL" id="MU858151">
    <property type="protein sequence ID" value="KAK4211361.1"/>
    <property type="molecule type" value="Genomic_DNA"/>
</dbReference>
<evidence type="ECO:0000259" key="16">
    <source>
        <dbReference type="PROSITE" id="PS52012"/>
    </source>
</evidence>
<reference evidence="17" key="1">
    <citation type="journal article" date="2023" name="Mol. Phylogenet. Evol.">
        <title>Genome-scale phylogeny and comparative genomics of the fungal order Sordariales.</title>
        <authorList>
            <person name="Hensen N."/>
            <person name="Bonometti L."/>
            <person name="Westerberg I."/>
            <person name="Brannstrom I.O."/>
            <person name="Guillou S."/>
            <person name="Cros-Aarteil S."/>
            <person name="Calhoun S."/>
            <person name="Haridas S."/>
            <person name="Kuo A."/>
            <person name="Mondo S."/>
            <person name="Pangilinan J."/>
            <person name="Riley R."/>
            <person name="LaButti K."/>
            <person name="Andreopoulos B."/>
            <person name="Lipzen A."/>
            <person name="Chen C."/>
            <person name="Yan M."/>
            <person name="Daum C."/>
            <person name="Ng V."/>
            <person name="Clum A."/>
            <person name="Steindorff A."/>
            <person name="Ohm R.A."/>
            <person name="Martin F."/>
            <person name="Silar P."/>
            <person name="Natvig D.O."/>
            <person name="Lalanne C."/>
            <person name="Gautier V."/>
            <person name="Ament-Velasquez S.L."/>
            <person name="Kruys A."/>
            <person name="Hutchinson M.I."/>
            <person name="Powell A.J."/>
            <person name="Barry K."/>
            <person name="Miller A.N."/>
            <person name="Grigoriev I.V."/>
            <person name="Debuchy R."/>
            <person name="Gladieux P."/>
            <person name="Hiltunen Thoren M."/>
            <person name="Johannesson H."/>
        </authorList>
    </citation>
    <scope>NUCLEOTIDE SEQUENCE</scope>
    <source>
        <strain evidence="17">PSN293</strain>
    </source>
</reference>
<evidence type="ECO:0000256" key="5">
    <source>
        <dbReference type="ARBA" id="ARBA00022525"/>
    </source>
</evidence>
<feature type="disulfide bond" evidence="14">
    <location>
        <begin position="74"/>
        <end position="107"/>
    </location>
</feature>
<dbReference type="GO" id="GO:0005576">
    <property type="term" value="C:extracellular region"/>
    <property type="evidence" value="ECO:0007669"/>
    <property type="project" value="UniProtKB-SubCell"/>
</dbReference>
<keyword evidence="9 15" id="KW-1133">Transmembrane helix</keyword>
<evidence type="ECO:0000256" key="11">
    <source>
        <dbReference type="ARBA" id="ARBA00023157"/>
    </source>
</evidence>
<dbReference type="InterPro" id="IPR052337">
    <property type="entry name" value="SAT4-like"/>
</dbReference>
<comment type="caution">
    <text evidence="17">The sequence shown here is derived from an EMBL/GenBank/DDBJ whole genome shotgun (WGS) entry which is preliminary data.</text>
</comment>
<evidence type="ECO:0000256" key="7">
    <source>
        <dbReference type="ARBA" id="ARBA00022692"/>
    </source>
</evidence>